<dbReference type="Proteomes" id="UP000070376">
    <property type="component" value="Unassembled WGS sequence"/>
</dbReference>
<proteinExistence type="predicted"/>
<comment type="caution">
    <text evidence="1">The sequence shown here is derived from an EMBL/GenBank/DDBJ whole genome shotgun (WGS) entry which is preliminary data.</text>
</comment>
<sequence length="73" mass="8644">MDHFPVRSLFICLVTYLQLLHFRKIHAAKDIFRRRQPTKPAFHFFTHLPVTLNRGLPAQTDCFHIGVAERIRC</sequence>
<evidence type="ECO:0000313" key="1">
    <source>
        <dbReference type="EMBL" id="KWZ78763.1"/>
    </source>
</evidence>
<accession>A0A133KGP6</accession>
<evidence type="ECO:0000313" key="2">
    <source>
        <dbReference type="Proteomes" id="UP000070376"/>
    </source>
</evidence>
<dbReference type="EMBL" id="LRPN01000135">
    <property type="protein sequence ID" value="KWZ78763.1"/>
    <property type="molecule type" value="Genomic_DNA"/>
</dbReference>
<reference evidence="2" key="1">
    <citation type="submission" date="2016-01" db="EMBL/GenBank/DDBJ databases">
        <authorList>
            <person name="Mitreva M."/>
            <person name="Pepin K.H."/>
            <person name="Mihindukulasuriya K.A."/>
            <person name="Fulton R."/>
            <person name="Fronick C."/>
            <person name="O'Laughlin M."/>
            <person name="Miner T."/>
            <person name="Herter B."/>
            <person name="Rosa B.A."/>
            <person name="Cordes M."/>
            <person name="Tomlinson C."/>
            <person name="Wollam A."/>
            <person name="Palsikar V.B."/>
            <person name="Mardis E.R."/>
            <person name="Wilson R.K."/>
        </authorList>
    </citation>
    <scope>NUCLEOTIDE SEQUENCE [LARGE SCALE GENOMIC DNA]</scope>
    <source>
        <strain evidence="2">GED7749B</strain>
    </source>
</reference>
<gene>
    <name evidence="1" type="ORF">HMPREF3213_02862</name>
</gene>
<name>A0A133KGP6_HEYCO</name>
<dbReference type="AlphaFoldDB" id="A0A133KGP6"/>
<organism evidence="1 2">
    <name type="scientific">Heyndrickxia coagulans</name>
    <name type="common">Weizmannia coagulans</name>
    <dbReference type="NCBI Taxonomy" id="1398"/>
    <lineage>
        <taxon>Bacteria</taxon>
        <taxon>Bacillati</taxon>
        <taxon>Bacillota</taxon>
        <taxon>Bacilli</taxon>
        <taxon>Bacillales</taxon>
        <taxon>Bacillaceae</taxon>
        <taxon>Heyndrickxia</taxon>
    </lineage>
</organism>
<protein>
    <submittedName>
        <fullName evidence="1">Uncharacterized protein</fullName>
    </submittedName>
</protein>